<evidence type="ECO:0000259" key="8">
    <source>
        <dbReference type="PROSITE" id="PS00651"/>
    </source>
</evidence>
<evidence type="ECO:0000313" key="10">
    <source>
        <dbReference type="Proteomes" id="UP000199361"/>
    </source>
</evidence>
<dbReference type="InterPro" id="IPR009027">
    <property type="entry name" value="Ribosomal_bL9/RNase_H1_N"/>
</dbReference>
<reference evidence="9 10" key="1">
    <citation type="submission" date="2016-10" db="EMBL/GenBank/DDBJ databases">
        <authorList>
            <person name="de Groot N.N."/>
        </authorList>
    </citation>
    <scope>NUCLEOTIDE SEQUENCE [LARGE SCALE GENOMIC DNA]</scope>
    <source>
        <strain evidence="9 10">CGMCC 4.5598</strain>
    </source>
</reference>
<keyword evidence="2 7" id="KW-0699">rRNA-binding</keyword>
<organism evidence="9 10">
    <name type="scientific">Nonomuraea wenchangensis</name>
    <dbReference type="NCBI Taxonomy" id="568860"/>
    <lineage>
        <taxon>Bacteria</taxon>
        <taxon>Bacillati</taxon>
        <taxon>Actinomycetota</taxon>
        <taxon>Actinomycetes</taxon>
        <taxon>Streptosporangiales</taxon>
        <taxon>Streptosporangiaceae</taxon>
        <taxon>Nonomuraea</taxon>
    </lineage>
</organism>
<dbReference type="Gene3D" id="3.10.430.100">
    <property type="entry name" value="Ribosomal protein L9, C-terminal domain"/>
    <property type="match status" value="1"/>
</dbReference>
<dbReference type="EMBL" id="FOHX01000011">
    <property type="protein sequence ID" value="SEU33740.1"/>
    <property type="molecule type" value="Genomic_DNA"/>
</dbReference>
<dbReference type="InterPro" id="IPR020594">
    <property type="entry name" value="Ribosomal_bL9_bac/chp"/>
</dbReference>
<dbReference type="GO" id="GO:0003735">
    <property type="term" value="F:structural constituent of ribosome"/>
    <property type="evidence" value="ECO:0007669"/>
    <property type="project" value="InterPro"/>
</dbReference>
<dbReference type="OrthoDB" id="9788336at2"/>
<keyword evidence="4 7" id="KW-0689">Ribosomal protein</keyword>
<dbReference type="Pfam" id="PF01281">
    <property type="entry name" value="Ribosomal_L9_N"/>
    <property type="match status" value="1"/>
</dbReference>
<dbReference type="Gene3D" id="3.40.5.10">
    <property type="entry name" value="Ribosomal protein L9, N-terminal domain"/>
    <property type="match status" value="1"/>
</dbReference>
<dbReference type="GO" id="GO:0005840">
    <property type="term" value="C:ribosome"/>
    <property type="evidence" value="ECO:0007669"/>
    <property type="project" value="UniProtKB-KW"/>
</dbReference>
<dbReference type="Pfam" id="PF03948">
    <property type="entry name" value="Ribosomal_L9_C"/>
    <property type="match status" value="1"/>
</dbReference>
<comment type="similarity">
    <text evidence="1 7">Belongs to the bacterial ribosomal protein bL9 family.</text>
</comment>
<proteinExistence type="inferred from homology"/>
<dbReference type="PROSITE" id="PS00651">
    <property type="entry name" value="RIBOSOMAL_L9"/>
    <property type="match status" value="1"/>
</dbReference>
<evidence type="ECO:0000256" key="6">
    <source>
        <dbReference type="ARBA" id="ARBA00035292"/>
    </source>
</evidence>
<dbReference type="STRING" id="568860.SAMN05421811_111244"/>
<gene>
    <name evidence="7" type="primary">rplI</name>
    <name evidence="9" type="ORF">SAMN05421811_111244</name>
</gene>
<evidence type="ECO:0000256" key="3">
    <source>
        <dbReference type="ARBA" id="ARBA00022884"/>
    </source>
</evidence>
<dbReference type="InterPro" id="IPR020069">
    <property type="entry name" value="Ribosomal_bL9_C"/>
</dbReference>
<evidence type="ECO:0000256" key="2">
    <source>
        <dbReference type="ARBA" id="ARBA00022730"/>
    </source>
</evidence>
<dbReference type="GO" id="GO:0006412">
    <property type="term" value="P:translation"/>
    <property type="evidence" value="ECO:0007669"/>
    <property type="project" value="UniProtKB-UniRule"/>
</dbReference>
<dbReference type="SUPFAM" id="SSF55658">
    <property type="entry name" value="L9 N-domain-like"/>
    <property type="match status" value="1"/>
</dbReference>
<evidence type="ECO:0000313" key="9">
    <source>
        <dbReference type="EMBL" id="SEU33740.1"/>
    </source>
</evidence>
<dbReference type="InterPro" id="IPR036935">
    <property type="entry name" value="Ribosomal_bL9_N_sf"/>
</dbReference>
<keyword evidence="3 7" id="KW-0694">RNA-binding</keyword>
<keyword evidence="10" id="KW-1185">Reference proteome</keyword>
<dbReference type="InterPro" id="IPR036791">
    <property type="entry name" value="Ribosomal_bL9_C_sf"/>
</dbReference>
<dbReference type="RefSeq" id="WP_091088283.1">
    <property type="nucleotide sequence ID" value="NZ_FOHX01000011.1"/>
</dbReference>
<feature type="domain" description="Ribosomal protein L9" evidence="8">
    <location>
        <begin position="13"/>
        <end position="40"/>
    </location>
</feature>
<dbReference type="NCBIfam" id="TIGR00158">
    <property type="entry name" value="L9"/>
    <property type="match status" value="1"/>
</dbReference>
<evidence type="ECO:0000256" key="4">
    <source>
        <dbReference type="ARBA" id="ARBA00022980"/>
    </source>
</evidence>
<comment type="function">
    <text evidence="7">Binds to the 23S rRNA.</text>
</comment>
<dbReference type="FunFam" id="3.40.5.10:FF:000003">
    <property type="entry name" value="50S ribosomal protein L9"/>
    <property type="match status" value="1"/>
</dbReference>
<dbReference type="GO" id="GO:1990904">
    <property type="term" value="C:ribonucleoprotein complex"/>
    <property type="evidence" value="ECO:0007669"/>
    <property type="project" value="UniProtKB-KW"/>
</dbReference>
<dbReference type="SUPFAM" id="SSF55653">
    <property type="entry name" value="Ribosomal protein L9 C-domain"/>
    <property type="match status" value="1"/>
</dbReference>
<sequence length="148" mass="15858">MKLILTNEVSGLGAPGDVVEVKDGYGRNYLIPRGYAMRWTRGAEKQIDTIRKARDAREIRDLGTAKEVAGQLGALKVRLATRAGDSGRLFGSVTTGDIADAVKAAGGPVLDRRRIEIVNPIKSVGSHRITVKLHPEVSASLDVEVVAD</sequence>
<evidence type="ECO:0000256" key="5">
    <source>
        <dbReference type="ARBA" id="ARBA00023274"/>
    </source>
</evidence>
<keyword evidence="5 7" id="KW-0687">Ribonucleoprotein</keyword>
<evidence type="ECO:0000256" key="7">
    <source>
        <dbReference type="HAMAP-Rule" id="MF_00503"/>
    </source>
</evidence>
<dbReference type="Proteomes" id="UP000199361">
    <property type="component" value="Unassembled WGS sequence"/>
</dbReference>
<dbReference type="HAMAP" id="MF_00503">
    <property type="entry name" value="Ribosomal_bL9"/>
    <property type="match status" value="1"/>
</dbReference>
<accession>A0A1I0L4E8</accession>
<dbReference type="AlphaFoldDB" id="A0A1I0L4E8"/>
<dbReference type="PANTHER" id="PTHR21368">
    <property type="entry name" value="50S RIBOSOMAL PROTEIN L9"/>
    <property type="match status" value="1"/>
</dbReference>
<dbReference type="GO" id="GO:0019843">
    <property type="term" value="F:rRNA binding"/>
    <property type="evidence" value="ECO:0007669"/>
    <property type="project" value="UniProtKB-UniRule"/>
</dbReference>
<dbReference type="InterPro" id="IPR020070">
    <property type="entry name" value="Ribosomal_bL9_N"/>
</dbReference>
<evidence type="ECO:0000256" key="1">
    <source>
        <dbReference type="ARBA" id="ARBA00010605"/>
    </source>
</evidence>
<dbReference type="InterPro" id="IPR000244">
    <property type="entry name" value="Ribosomal_bL9"/>
</dbReference>
<name>A0A1I0L4E8_9ACTN</name>
<protein>
    <recommendedName>
        <fullName evidence="6 7">Large ribosomal subunit protein bL9</fullName>
    </recommendedName>
</protein>